<organism evidence="2 3">
    <name type="scientific">Cinara cedri</name>
    <dbReference type="NCBI Taxonomy" id="506608"/>
    <lineage>
        <taxon>Eukaryota</taxon>
        <taxon>Metazoa</taxon>
        <taxon>Ecdysozoa</taxon>
        <taxon>Arthropoda</taxon>
        <taxon>Hexapoda</taxon>
        <taxon>Insecta</taxon>
        <taxon>Pterygota</taxon>
        <taxon>Neoptera</taxon>
        <taxon>Paraneoptera</taxon>
        <taxon>Hemiptera</taxon>
        <taxon>Sternorrhyncha</taxon>
        <taxon>Aphidomorpha</taxon>
        <taxon>Aphidoidea</taxon>
        <taxon>Aphididae</taxon>
        <taxon>Lachninae</taxon>
        <taxon>Cinara</taxon>
    </lineage>
</organism>
<sequence length="84" mass="9166">MKSFTVISIVCFLVFTGSARCAPGLTAAAVIASENGHRVIPVNSLDGHDSVEYLFVESNYFKTSEKPISEPVDTTEDFTETYTL</sequence>
<evidence type="ECO:0000313" key="2">
    <source>
        <dbReference type="EMBL" id="VVC33103.1"/>
    </source>
</evidence>
<dbReference type="EMBL" id="CABPRJ010000963">
    <property type="protein sequence ID" value="VVC33103.1"/>
    <property type="molecule type" value="Genomic_DNA"/>
</dbReference>
<accession>A0A5E4MLJ4</accession>
<feature type="chain" id="PRO_5022857722" evidence="1">
    <location>
        <begin position="22"/>
        <end position="84"/>
    </location>
</feature>
<proteinExistence type="predicted"/>
<gene>
    <name evidence="2" type="ORF">CINCED_3A013547</name>
</gene>
<keyword evidence="1" id="KW-0732">Signal</keyword>
<dbReference type="AlphaFoldDB" id="A0A5E4MLJ4"/>
<keyword evidence="3" id="KW-1185">Reference proteome</keyword>
<protein>
    <submittedName>
        <fullName evidence="2">Uncharacterized protein</fullName>
    </submittedName>
</protein>
<name>A0A5E4MLJ4_9HEMI</name>
<feature type="signal peptide" evidence="1">
    <location>
        <begin position="1"/>
        <end position="21"/>
    </location>
</feature>
<evidence type="ECO:0000256" key="1">
    <source>
        <dbReference type="SAM" id="SignalP"/>
    </source>
</evidence>
<dbReference type="Proteomes" id="UP000325440">
    <property type="component" value="Unassembled WGS sequence"/>
</dbReference>
<evidence type="ECO:0000313" key="3">
    <source>
        <dbReference type="Proteomes" id="UP000325440"/>
    </source>
</evidence>
<reference evidence="2 3" key="1">
    <citation type="submission" date="2019-08" db="EMBL/GenBank/DDBJ databases">
        <authorList>
            <person name="Alioto T."/>
            <person name="Alioto T."/>
            <person name="Gomez Garrido J."/>
        </authorList>
    </citation>
    <scope>NUCLEOTIDE SEQUENCE [LARGE SCALE GENOMIC DNA]</scope>
</reference>